<sequence>MKFKKSLLVGLLLSLSLVLFACSNDEGTSSNGSDGSDGNNGEKVELDFWVFGATNYESLAKKYEEENPNVTIKIRKSELGDHHNSLFTAISSGTGAPDLTMIEVDQLDRFREAQERFTNLYDLGAGDIQDEYLDWKWKVAENESGDFLFGLPTDIGPKAMYYHTGVFENAGLPTDPAEVKEQISSPEAFEEAAAKVKEATGKPMVDSMEMAFRANMDALEVSYFNREGELLIENPDNKVKDAYDFAVQLNEQGYVGSYEMWTPEWATALNKGEFAVEMAPAWLKGYMTENAPEAEGEWRVTTLPEQFAGNWGGSYISIPKETKHAEEVYKFSKWLVNPENQLKSFVESGLFPSTPATYEMEEFTQNSDEYFGGQNTAEVFAEAAQEVTAAYKGPNYVTVNNEVLTALQNVSEGANPEEEWEAAVTRIQDIMKR</sequence>
<dbReference type="AlphaFoldDB" id="A0A1I2Q0V3"/>
<dbReference type="InterPro" id="IPR050490">
    <property type="entry name" value="Bact_solute-bd_prot1"/>
</dbReference>
<dbReference type="OrthoDB" id="9768630at2"/>
<organism evidence="2 3">
    <name type="scientific">Halobacillus alkaliphilus</name>
    <dbReference type="NCBI Taxonomy" id="396056"/>
    <lineage>
        <taxon>Bacteria</taxon>
        <taxon>Bacillati</taxon>
        <taxon>Bacillota</taxon>
        <taxon>Bacilli</taxon>
        <taxon>Bacillales</taxon>
        <taxon>Bacillaceae</taxon>
        <taxon>Halobacillus</taxon>
    </lineage>
</organism>
<feature type="chain" id="PRO_5039207635" evidence="1">
    <location>
        <begin position="22"/>
        <end position="433"/>
    </location>
</feature>
<dbReference type="Proteomes" id="UP000198897">
    <property type="component" value="Unassembled WGS sequence"/>
</dbReference>
<protein>
    <submittedName>
        <fullName evidence="2">Carbohydrate ABC transporter substrate-binding protein, CUT1 family</fullName>
    </submittedName>
</protein>
<keyword evidence="1" id="KW-0732">Signal</keyword>
<dbReference type="Pfam" id="PF13416">
    <property type="entry name" value="SBP_bac_8"/>
    <property type="match status" value="1"/>
</dbReference>
<evidence type="ECO:0000313" key="3">
    <source>
        <dbReference type="Proteomes" id="UP000198897"/>
    </source>
</evidence>
<accession>A0A1I2Q0V3</accession>
<dbReference type="SUPFAM" id="SSF53850">
    <property type="entry name" value="Periplasmic binding protein-like II"/>
    <property type="match status" value="1"/>
</dbReference>
<dbReference type="Gene3D" id="3.40.190.10">
    <property type="entry name" value="Periplasmic binding protein-like II"/>
    <property type="match status" value="1"/>
</dbReference>
<dbReference type="PROSITE" id="PS51257">
    <property type="entry name" value="PROKAR_LIPOPROTEIN"/>
    <property type="match status" value="1"/>
</dbReference>
<dbReference type="PANTHER" id="PTHR43649">
    <property type="entry name" value="ARABINOSE-BINDING PROTEIN-RELATED"/>
    <property type="match status" value="1"/>
</dbReference>
<reference evidence="3" key="1">
    <citation type="submission" date="2016-10" db="EMBL/GenBank/DDBJ databases">
        <authorList>
            <person name="Varghese N."/>
            <person name="Submissions S."/>
        </authorList>
    </citation>
    <scope>NUCLEOTIDE SEQUENCE [LARGE SCALE GENOMIC DNA]</scope>
    <source>
        <strain evidence="3">FP5</strain>
    </source>
</reference>
<keyword evidence="3" id="KW-1185">Reference proteome</keyword>
<proteinExistence type="predicted"/>
<dbReference type="PANTHER" id="PTHR43649:SF32">
    <property type="entry name" value="SUGAR BINDING SECRETED PROTEIN"/>
    <property type="match status" value="1"/>
</dbReference>
<dbReference type="InterPro" id="IPR006059">
    <property type="entry name" value="SBP"/>
</dbReference>
<dbReference type="EMBL" id="FOOG01000028">
    <property type="protein sequence ID" value="SFG21530.1"/>
    <property type="molecule type" value="Genomic_DNA"/>
</dbReference>
<name>A0A1I2Q0V3_9BACI</name>
<feature type="signal peptide" evidence="1">
    <location>
        <begin position="1"/>
        <end position="21"/>
    </location>
</feature>
<evidence type="ECO:0000313" key="2">
    <source>
        <dbReference type="EMBL" id="SFG21530.1"/>
    </source>
</evidence>
<evidence type="ECO:0000256" key="1">
    <source>
        <dbReference type="SAM" id="SignalP"/>
    </source>
</evidence>
<dbReference type="RefSeq" id="WP_089752808.1">
    <property type="nucleotide sequence ID" value="NZ_FOOG01000028.1"/>
</dbReference>
<gene>
    <name evidence="2" type="ORF">SAMN05216353_12828</name>
</gene>